<evidence type="ECO:0000259" key="8">
    <source>
        <dbReference type="PROSITE" id="PS51705"/>
    </source>
</evidence>
<dbReference type="FunFam" id="3.40.50.11060:FF:000001">
    <property type="entry name" value="GTPase HflX"/>
    <property type="match status" value="1"/>
</dbReference>
<dbReference type="SUPFAM" id="SSF52540">
    <property type="entry name" value="P-loop containing nucleoside triphosphate hydrolases"/>
    <property type="match status" value="1"/>
</dbReference>
<dbReference type="PRINTS" id="PR00326">
    <property type="entry name" value="GTP1OBG"/>
</dbReference>
<dbReference type="GO" id="GO:0043022">
    <property type="term" value="F:ribosome binding"/>
    <property type="evidence" value="ECO:0000318"/>
    <property type="project" value="GO_Central"/>
</dbReference>
<comment type="similarity">
    <text evidence="6">Belongs to the TRAFAC class OBG-HflX-like GTPase superfamily. HflX GTPase family.</text>
</comment>
<dbReference type="Pfam" id="PF13167">
    <property type="entry name" value="GTP-bdg_N"/>
    <property type="match status" value="1"/>
</dbReference>
<keyword evidence="1 6" id="KW-0963">Cytoplasm</keyword>
<keyword evidence="5 6" id="KW-0342">GTP-binding</keyword>
<dbReference type="PANTHER" id="PTHR10229:SF0">
    <property type="entry name" value="GTP-BINDING PROTEIN 6-RELATED"/>
    <property type="match status" value="1"/>
</dbReference>
<dbReference type="Gene3D" id="3.40.50.11060">
    <property type="entry name" value="GTPase HflX, N-terminal domain"/>
    <property type="match status" value="1"/>
</dbReference>
<dbReference type="InterPro" id="IPR016496">
    <property type="entry name" value="GTPase_HflX"/>
</dbReference>
<dbReference type="EnsemblBacteria" id="BAC92083">
    <property type="protein sequence ID" value="BAC92083"/>
    <property type="gene ID" value="BAC92083"/>
</dbReference>
<dbReference type="RefSeq" id="WP_011144128.1">
    <property type="nucleotide sequence ID" value="NC_005125.1"/>
</dbReference>
<dbReference type="FunCoup" id="Q7NDU0">
    <property type="interactions" value="184"/>
</dbReference>
<keyword evidence="2" id="KW-0479">Metal-binding</keyword>
<dbReference type="NCBIfam" id="TIGR03156">
    <property type="entry name" value="GTP_HflX"/>
    <property type="match status" value="1"/>
</dbReference>
<dbReference type="eggNOG" id="COG2262">
    <property type="taxonomic scope" value="Bacteria"/>
</dbReference>
<accession>Q7NDU0</accession>
<dbReference type="CDD" id="cd01878">
    <property type="entry name" value="HflX"/>
    <property type="match status" value="1"/>
</dbReference>
<dbReference type="PATRIC" id="fig|251221.4.peg.4175"/>
<dbReference type="InterPro" id="IPR042108">
    <property type="entry name" value="GTPase_HflX_N_sf"/>
</dbReference>
<evidence type="ECO:0000256" key="3">
    <source>
        <dbReference type="ARBA" id="ARBA00022741"/>
    </source>
</evidence>
<dbReference type="InterPro" id="IPR027417">
    <property type="entry name" value="P-loop_NTPase"/>
</dbReference>
<comment type="subcellular location">
    <subcellularLocation>
        <location evidence="6">Cytoplasm</location>
    </subcellularLocation>
    <text evidence="6">May associate with membranes.</text>
</comment>
<dbReference type="AlphaFoldDB" id="Q7NDU0"/>
<evidence type="ECO:0000256" key="7">
    <source>
        <dbReference type="SAM" id="Coils"/>
    </source>
</evidence>
<dbReference type="Gene3D" id="6.10.250.2860">
    <property type="match status" value="1"/>
</dbReference>
<dbReference type="GO" id="GO:0005525">
    <property type="term" value="F:GTP binding"/>
    <property type="evidence" value="ECO:0007669"/>
    <property type="project" value="UniProtKB-UniRule"/>
</dbReference>
<sequence>MAIDSTITAFREPAIDKIYGPHKGLKPAQLRQLSRLYSRPFPVNRFLSPEFAERLAALSAELETPLCVYANRRGQVVRVGVGTPKETQFSPDELPRQGAERLSGLRCVATRLDGDGPSRGDLTALALQRLDALVILDVAIQGYRRQGGGLSGFVQRVHIANLVPDPLAKWVVSTPQPLGQVSNQDFDEFLGDLEDEFRREWTARVVESDRERVLLIDFFSTRTSQRAMEEELSELVQLVTSAGGEVLKVFYQRREQPDPSTLIGRGKLEEVALSVQELGANLVVCGRELTSSQARNLELALGVRVVDRTELILDIFARRARSHEGKLQVELAQLQYLMPRLTGKGEALSRLGGGIGTRGPGETKLETDRRVIRRRIAKLQGEVDDLQAHRARMRARRQRKEVPVFALVGYTNAGKSTLLNALTGAGTLVADQLFATLDPTTRRLELPTGDAVLLTDTVGFVHDLPPQLIDAFRATLEEVTEADALLHVVDLSNPAWMNHIQAVQHILESLPIATGPQLLVFNKVDRVSSQVRAFAEQEYPLAIFISAKNGWGFLALREALTRWMRSLSDLWPPMAESGTGGETDLN</sequence>
<evidence type="ECO:0000313" key="10">
    <source>
        <dbReference type="Proteomes" id="UP000000557"/>
    </source>
</evidence>
<dbReference type="Pfam" id="PF16360">
    <property type="entry name" value="GTP-bdg_M"/>
    <property type="match status" value="1"/>
</dbReference>
<reference evidence="9 10" key="2">
    <citation type="journal article" date="2003" name="DNA Res.">
        <title>Complete genome structure of Gloeobacter violaceus PCC 7421, a cyanobacterium that lacks thylakoids (supplement).</title>
        <authorList>
            <person name="Nakamura Y."/>
            <person name="Kaneko T."/>
            <person name="Sato S."/>
            <person name="Mimuro M."/>
            <person name="Miyashita H."/>
            <person name="Tsuchiya T."/>
            <person name="Sasamoto S."/>
            <person name="Watanabe A."/>
            <person name="Kawashima K."/>
            <person name="Kishida Y."/>
            <person name="Kiyokawa C."/>
            <person name="Kohara M."/>
            <person name="Matsumoto M."/>
            <person name="Matsuno A."/>
            <person name="Nakazaki N."/>
            <person name="Shimpo S."/>
            <person name="Takeuchi C."/>
            <person name="Yamada M."/>
            <person name="Tabata S."/>
        </authorList>
    </citation>
    <scope>NUCLEOTIDE SEQUENCE [LARGE SCALE GENOMIC DNA]</scope>
    <source>
        <strain evidence="10">ATCC 29082 / PCC 7421</strain>
    </source>
</reference>
<dbReference type="HOGENOM" id="CLU_019597_7_1_3"/>
<comment type="subunit">
    <text evidence="6">Monomer. Associates with the 50S ribosomal subunit.</text>
</comment>
<protein>
    <recommendedName>
        <fullName evidence="6">GTPase HflX</fullName>
    </recommendedName>
    <alternativeName>
        <fullName evidence="6">GTP-binding protein HflX</fullName>
    </alternativeName>
</protein>
<evidence type="ECO:0000256" key="1">
    <source>
        <dbReference type="ARBA" id="ARBA00022490"/>
    </source>
</evidence>
<dbReference type="PhylomeDB" id="Q7NDU0"/>
<dbReference type="KEGG" id="gvi:glr4142"/>
<evidence type="ECO:0000313" key="9">
    <source>
        <dbReference type="EMBL" id="BAC92083.1"/>
    </source>
</evidence>
<evidence type="ECO:0000256" key="6">
    <source>
        <dbReference type="HAMAP-Rule" id="MF_00900"/>
    </source>
</evidence>
<gene>
    <name evidence="6" type="primary">hflX</name>
    <name evidence="9" type="ordered locus">glr4142</name>
</gene>
<keyword evidence="3 6" id="KW-0547">Nucleotide-binding</keyword>
<name>Q7NDU0_GLOVI</name>
<evidence type="ECO:0000256" key="4">
    <source>
        <dbReference type="ARBA" id="ARBA00022842"/>
    </source>
</evidence>
<dbReference type="InterPro" id="IPR006073">
    <property type="entry name" value="GTP-bd"/>
</dbReference>
<dbReference type="EMBL" id="BA000045">
    <property type="protein sequence ID" value="BAC92083.1"/>
    <property type="molecule type" value="Genomic_DNA"/>
</dbReference>
<dbReference type="PANTHER" id="PTHR10229">
    <property type="entry name" value="GTP-BINDING PROTEIN HFLX"/>
    <property type="match status" value="1"/>
</dbReference>
<dbReference type="STRING" id="251221.gene:10761660"/>
<dbReference type="HAMAP" id="MF_00900">
    <property type="entry name" value="GTPase_HflX"/>
    <property type="match status" value="1"/>
</dbReference>
<feature type="domain" description="Hflx-type G" evidence="8">
    <location>
        <begin position="403"/>
        <end position="568"/>
    </location>
</feature>
<comment type="function">
    <text evidence="6">GTPase that associates with the 50S ribosomal subunit and may have a role during protein synthesis or ribosome biogenesis.</text>
</comment>
<dbReference type="PROSITE" id="PS51705">
    <property type="entry name" value="G_HFLX"/>
    <property type="match status" value="1"/>
</dbReference>
<keyword evidence="7" id="KW-0175">Coiled coil</keyword>
<dbReference type="GO" id="GO:0005737">
    <property type="term" value="C:cytoplasm"/>
    <property type="evidence" value="ECO:0000318"/>
    <property type="project" value="GO_Central"/>
</dbReference>
<feature type="coiled-coil region" evidence="7">
    <location>
        <begin position="369"/>
        <end position="396"/>
    </location>
</feature>
<dbReference type="GO" id="GO:0046872">
    <property type="term" value="F:metal ion binding"/>
    <property type="evidence" value="ECO:0007669"/>
    <property type="project" value="UniProtKB-KW"/>
</dbReference>
<keyword evidence="4" id="KW-0460">Magnesium</keyword>
<dbReference type="InParanoid" id="Q7NDU0"/>
<dbReference type="InterPro" id="IPR032305">
    <property type="entry name" value="GTP-bd_M"/>
</dbReference>
<dbReference type="Proteomes" id="UP000000557">
    <property type="component" value="Chromosome"/>
</dbReference>
<proteinExistence type="inferred from homology"/>
<dbReference type="InterPro" id="IPR030394">
    <property type="entry name" value="G_HFLX_dom"/>
</dbReference>
<keyword evidence="10" id="KW-1185">Reference proteome</keyword>
<dbReference type="InterPro" id="IPR025121">
    <property type="entry name" value="GTPase_HflX_N"/>
</dbReference>
<dbReference type="Gene3D" id="3.40.50.300">
    <property type="entry name" value="P-loop containing nucleotide triphosphate hydrolases"/>
    <property type="match status" value="1"/>
</dbReference>
<evidence type="ECO:0000256" key="5">
    <source>
        <dbReference type="ARBA" id="ARBA00023134"/>
    </source>
</evidence>
<reference evidence="9 10" key="1">
    <citation type="journal article" date="2003" name="DNA Res.">
        <title>Complete genome structure of Gloeobacter violaceus PCC 7421, a cyanobacterium that lacks thylakoids.</title>
        <authorList>
            <person name="Nakamura Y."/>
            <person name="Kaneko T."/>
            <person name="Sato S."/>
            <person name="Mimuro M."/>
            <person name="Miyashita H."/>
            <person name="Tsuchiya T."/>
            <person name="Sasamoto S."/>
            <person name="Watanabe A."/>
            <person name="Kawashima K."/>
            <person name="Kishida Y."/>
            <person name="Kiyokawa C."/>
            <person name="Kohara M."/>
            <person name="Matsumoto M."/>
            <person name="Matsuno A."/>
            <person name="Nakazaki N."/>
            <person name="Shimpo S."/>
            <person name="Takeuchi C."/>
            <person name="Yamada M."/>
            <person name="Tabata S."/>
        </authorList>
    </citation>
    <scope>NUCLEOTIDE SEQUENCE [LARGE SCALE GENOMIC DNA]</scope>
    <source>
        <strain evidence="10">ATCC 29082 / PCC 7421</strain>
    </source>
</reference>
<evidence type="ECO:0000256" key="2">
    <source>
        <dbReference type="ARBA" id="ARBA00022723"/>
    </source>
</evidence>
<dbReference type="OrthoDB" id="9812272at2"/>
<organism evidence="9 10">
    <name type="scientific">Gloeobacter violaceus (strain ATCC 29082 / PCC 7421)</name>
    <dbReference type="NCBI Taxonomy" id="251221"/>
    <lineage>
        <taxon>Bacteria</taxon>
        <taxon>Bacillati</taxon>
        <taxon>Cyanobacteriota</taxon>
        <taxon>Cyanophyceae</taxon>
        <taxon>Gloeobacterales</taxon>
        <taxon>Gloeobacteraceae</taxon>
        <taxon>Gloeobacter</taxon>
    </lineage>
</organism>
<dbReference type="GO" id="GO:0003924">
    <property type="term" value="F:GTPase activity"/>
    <property type="evidence" value="ECO:0007669"/>
    <property type="project" value="UniProtKB-UniRule"/>
</dbReference>
<dbReference type="Pfam" id="PF01926">
    <property type="entry name" value="MMR_HSR1"/>
    <property type="match status" value="1"/>
</dbReference>